<dbReference type="Gene3D" id="3.60.21.10">
    <property type="match status" value="1"/>
</dbReference>
<dbReference type="Pfam" id="PF00149">
    <property type="entry name" value="Metallophos"/>
    <property type="match status" value="1"/>
</dbReference>
<evidence type="ECO:0000313" key="2">
    <source>
        <dbReference type="EMBL" id="QWG09715.1"/>
    </source>
</evidence>
<dbReference type="EMBL" id="CP076129">
    <property type="protein sequence ID" value="QWG09715.1"/>
    <property type="molecule type" value="Genomic_DNA"/>
</dbReference>
<dbReference type="Proteomes" id="UP000682802">
    <property type="component" value="Chromosome 2"/>
</dbReference>
<dbReference type="CDD" id="cd00144">
    <property type="entry name" value="MPP_PPP_family"/>
    <property type="match status" value="1"/>
</dbReference>
<accession>A0ABX8H1F6</accession>
<dbReference type="PANTHER" id="PTHR42850:SF4">
    <property type="entry name" value="ZINC-DEPENDENT ENDOPOLYPHOSPHATASE"/>
    <property type="match status" value="1"/>
</dbReference>
<evidence type="ECO:0000313" key="3">
    <source>
        <dbReference type="Proteomes" id="UP000682802"/>
    </source>
</evidence>
<dbReference type="RefSeq" id="WP_158631210.1">
    <property type="nucleotide sequence ID" value="NZ_CP076129.1"/>
</dbReference>
<gene>
    <name evidence="2" type="ORF">KM029_24260</name>
</gene>
<reference evidence="2 3" key="1">
    <citation type="submission" date="2021-05" db="EMBL/GenBank/DDBJ databases">
        <title>Comparative genomic studies on the polysaccharide-degrading batcterial strains of the Flammeovirga genus.</title>
        <authorList>
            <person name="Zewei F."/>
            <person name="Zheng Z."/>
            <person name="Yu L."/>
            <person name="Ruyue G."/>
            <person name="Yanhong M."/>
            <person name="Yuanyuan C."/>
            <person name="Jingyan G."/>
            <person name="Wenjun H."/>
        </authorList>
    </citation>
    <scope>NUCLEOTIDE SEQUENCE [LARGE SCALE GENOMIC DNA]</scope>
    <source>
        <strain evidence="2 3">YS10</strain>
    </source>
</reference>
<evidence type="ECO:0000259" key="1">
    <source>
        <dbReference type="Pfam" id="PF00149"/>
    </source>
</evidence>
<keyword evidence="3" id="KW-1185">Reference proteome</keyword>
<dbReference type="InterPro" id="IPR029052">
    <property type="entry name" value="Metallo-depent_PP-like"/>
</dbReference>
<name>A0ABX8H1F6_9BACT</name>
<dbReference type="InterPro" id="IPR004843">
    <property type="entry name" value="Calcineurin-like_PHP"/>
</dbReference>
<sequence>MIPFDLLNSTSGVSHYYNLTPNNNGRILIIGDIHGCLATFIALLKQIDLKKDDQLFLLGDYVNKGPNSIGVIDKILDLMHDGFLIYPLRGNHESFVSEDLEKNDQLIFYPNGQPHRWDKLKYSKSIYKHFFTNLPYYYRINDLVIVHAGLNLEAENPFTDYDAMIWIWDFYSVKDLGFKVIHGHSITILDFIEASIQNNENSINLDNGCYKKGKWGKGNLICYNFTANKLLVQENIDTMS</sequence>
<proteinExistence type="predicted"/>
<dbReference type="PANTHER" id="PTHR42850">
    <property type="entry name" value="METALLOPHOSPHOESTERASE"/>
    <property type="match status" value="1"/>
</dbReference>
<organism evidence="2 3">
    <name type="scientific">Flammeovirga kamogawensis</name>
    <dbReference type="NCBI Taxonomy" id="373891"/>
    <lineage>
        <taxon>Bacteria</taxon>
        <taxon>Pseudomonadati</taxon>
        <taxon>Bacteroidota</taxon>
        <taxon>Cytophagia</taxon>
        <taxon>Cytophagales</taxon>
        <taxon>Flammeovirgaceae</taxon>
        <taxon>Flammeovirga</taxon>
    </lineage>
</organism>
<dbReference type="InterPro" id="IPR050126">
    <property type="entry name" value="Ap4A_hydrolase"/>
</dbReference>
<dbReference type="SUPFAM" id="SSF56300">
    <property type="entry name" value="Metallo-dependent phosphatases"/>
    <property type="match status" value="1"/>
</dbReference>
<protein>
    <submittedName>
        <fullName evidence="2">Serine/threonine protein phosphatase</fullName>
    </submittedName>
</protein>
<feature type="domain" description="Calcineurin-like phosphoesterase" evidence="1">
    <location>
        <begin position="26"/>
        <end position="185"/>
    </location>
</feature>